<dbReference type="GO" id="GO:0032259">
    <property type="term" value="P:methylation"/>
    <property type="evidence" value="ECO:0007669"/>
    <property type="project" value="UniProtKB-KW"/>
</dbReference>
<keyword evidence="1" id="KW-0949">S-adenosyl-L-methionine</keyword>
<dbReference type="SUPFAM" id="SSF53335">
    <property type="entry name" value="S-adenosyl-L-methionine-dependent methyltransferases"/>
    <property type="match status" value="1"/>
</dbReference>
<protein>
    <submittedName>
        <fullName evidence="3">Class I SAM-dependent methyltransferase</fullName>
    </submittedName>
</protein>
<dbReference type="InterPro" id="IPR041698">
    <property type="entry name" value="Methyltransf_25"/>
</dbReference>
<name>A0A502GD17_9GAMM</name>
<keyword evidence="4" id="KW-1185">Reference proteome</keyword>
<dbReference type="RefSeq" id="WP_140473717.1">
    <property type="nucleotide sequence ID" value="NZ_RCZD01000008.1"/>
</dbReference>
<reference evidence="3 4" key="1">
    <citation type="journal article" date="2019" name="Environ. Microbiol.">
        <title>Species interactions and distinct microbial communities in high Arctic permafrost affected cryosols are associated with the CH4 and CO2 gas fluxes.</title>
        <authorList>
            <person name="Altshuler I."/>
            <person name="Hamel J."/>
            <person name="Turney S."/>
            <person name="Magnuson E."/>
            <person name="Levesque R."/>
            <person name="Greer C."/>
            <person name="Whyte L.G."/>
        </authorList>
    </citation>
    <scope>NUCLEOTIDE SEQUENCE [LARGE SCALE GENOMIC DNA]</scope>
    <source>
        <strain evidence="3 4">E4</strain>
    </source>
</reference>
<sequence>MAEMLTKLPTSVLKGNSNKISRILKEQIDYIGSDSVYSDREEYMNFIGKEIDENANFGRQVAYMMAQAKGQLQQPLSIVETCSGPGTNSRDIHQVIPNVNVHCLEYAEEMCNFGRDIHPHLNFIECDVTRENSAFLPLMDKVDYAFNSASSLGFFTQAQLLNHFKVMSLLLKDGGSYFADQGYYSSVLAAGLINERIDTVSEYKGEQLFWRTLTTKYFPLTDFHEIAYSGWRINGEEAELVIAVKHQLRAYRASEVAALAEIAGLEFRMHQLFWEWDNDNQHYVFRFEPVTAETFDRYPMQNYVFEFHKGQEVSLSDLTFSGYGADIQK</sequence>
<proteinExistence type="predicted"/>
<dbReference type="Proteomes" id="UP000317663">
    <property type="component" value="Unassembled WGS sequence"/>
</dbReference>
<dbReference type="EMBL" id="RCZD01000008">
    <property type="protein sequence ID" value="TPG59989.1"/>
    <property type="molecule type" value="Genomic_DNA"/>
</dbReference>
<dbReference type="Gene3D" id="3.40.50.150">
    <property type="entry name" value="Vaccinia Virus protein VP39"/>
    <property type="match status" value="1"/>
</dbReference>
<dbReference type="AlphaFoldDB" id="A0A502GD17"/>
<dbReference type="GO" id="GO:0008168">
    <property type="term" value="F:methyltransferase activity"/>
    <property type="evidence" value="ECO:0007669"/>
    <property type="project" value="UniProtKB-KW"/>
</dbReference>
<comment type="caution">
    <text evidence="3">The sequence shown here is derived from an EMBL/GenBank/DDBJ whole genome shotgun (WGS) entry which is preliminary data.</text>
</comment>
<dbReference type="OrthoDB" id="9811589at2"/>
<organism evidence="3 4">
    <name type="scientific">Ewingella americana</name>
    <dbReference type="NCBI Taxonomy" id="41202"/>
    <lineage>
        <taxon>Bacteria</taxon>
        <taxon>Pseudomonadati</taxon>
        <taxon>Pseudomonadota</taxon>
        <taxon>Gammaproteobacteria</taxon>
        <taxon>Enterobacterales</taxon>
        <taxon>Yersiniaceae</taxon>
        <taxon>Ewingella</taxon>
    </lineage>
</organism>
<evidence type="ECO:0000313" key="3">
    <source>
        <dbReference type="EMBL" id="TPG59989.1"/>
    </source>
</evidence>
<feature type="domain" description="Methyltransferase" evidence="2">
    <location>
        <begin position="78"/>
        <end position="175"/>
    </location>
</feature>
<dbReference type="Gene3D" id="2.20.25.110">
    <property type="entry name" value="S-adenosyl-L-methionine-dependent methyltransferases"/>
    <property type="match status" value="1"/>
</dbReference>
<dbReference type="Pfam" id="PF13649">
    <property type="entry name" value="Methyltransf_25"/>
    <property type="match status" value="1"/>
</dbReference>
<gene>
    <name evidence="3" type="ORF">EAH77_15595</name>
</gene>
<accession>A0A502GD17</accession>
<evidence type="ECO:0000259" key="2">
    <source>
        <dbReference type="Pfam" id="PF13649"/>
    </source>
</evidence>
<evidence type="ECO:0000313" key="4">
    <source>
        <dbReference type="Proteomes" id="UP000317663"/>
    </source>
</evidence>
<keyword evidence="3" id="KW-0489">Methyltransferase</keyword>
<dbReference type="InterPro" id="IPR029063">
    <property type="entry name" value="SAM-dependent_MTases_sf"/>
</dbReference>
<keyword evidence="3" id="KW-0808">Transferase</keyword>
<evidence type="ECO:0000256" key="1">
    <source>
        <dbReference type="ARBA" id="ARBA00022691"/>
    </source>
</evidence>